<evidence type="ECO:0000256" key="3">
    <source>
        <dbReference type="ARBA" id="ARBA00022603"/>
    </source>
</evidence>
<organism evidence="7 8">
    <name type="scientific">Amycolatopsis minnesotensis</name>
    <dbReference type="NCBI Taxonomy" id="337894"/>
    <lineage>
        <taxon>Bacteria</taxon>
        <taxon>Bacillati</taxon>
        <taxon>Actinomycetota</taxon>
        <taxon>Actinomycetes</taxon>
        <taxon>Pseudonocardiales</taxon>
        <taxon>Pseudonocardiaceae</taxon>
        <taxon>Amycolatopsis</taxon>
    </lineage>
</organism>
<dbReference type="CDD" id="cd11643">
    <property type="entry name" value="Precorrin-6A-synthase"/>
    <property type="match status" value="1"/>
</dbReference>
<dbReference type="InterPro" id="IPR014777">
    <property type="entry name" value="4pyrrole_Mease_sub1"/>
</dbReference>
<name>A0ABN2SV40_9PSEU</name>
<reference evidence="7 8" key="1">
    <citation type="journal article" date="2019" name="Int. J. Syst. Evol. Microbiol.">
        <title>The Global Catalogue of Microorganisms (GCM) 10K type strain sequencing project: providing services to taxonomists for standard genome sequencing and annotation.</title>
        <authorList>
            <consortium name="The Broad Institute Genomics Platform"/>
            <consortium name="The Broad Institute Genome Sequencing Center for Infectious Disease"/>
            <person name="Wu L."/>
            <person name="Ma J."/>
        </authorList>
    </citation>
    <scope>NUCLEOTIDE SEQUENCE [LARGE SCALE GENOMIC DNA]</scope>
    <source>
        <strain evidence="7 8">JCM 14545</strain>
    </source>
</reference>
<dbReference type="PIRSF" id="PIRSF036525">
    <property type="entry name" value="CobF"/>
    <property type="match status" value="1"/>
</dbReference>
<dbReference type="SUPFAM" id="SSF53790">
    <property type="entry name" value="Tetrapyrrole methylase"/>
    <property type="match status" value="1"/>
</dbReference>
<dbReference type="InterPro" id="IPR035996">
    <property type="entry name" value="4pyrrol_Methylase_sf"/>
</dbReference>
<protein>
    <submittedName>
        <fullName evidence="7">Precorrin-6A synthase (Deacetylating)</fullName>
    </submittedName>
</protein>
<evidence type="ECO:0000256" key="4">
    <source>
        <dbReference type="ARBA" id="ARBA00022679"/>
    </source>
</evidence>
<sequence length="254" mass="28162">MAGQKRLSVIGIGAGDPEHLTLQAARRLAEIDAFFLLDKGSGKQDLAKLREDILDRHAARGYRVVRATDPGRDRDPADYRATVHEWHERRADLYEAFLRDELADGGHGAILVWGDPALYDSTIAILDAVKRRDAVAFDYEVLPGVSSVSVLAAQHRTAFNRIGTAVQITTGRRLAEGFPEGVDDVLVLLDAHCAFQRFTGEDLEIFWGAYLGTPDEMLVAGPLAEVSGQIVAARAEARERKGWIMDVYLLRRRR</sequence>
<keyword evidence="5" id="KW-0949">S-adenosyl-L-methionine</keyword>
<keyword evidence="2" id="KW-0169">Cobalamin biosynthesis</keyword>
<proteinExistence type="predicted"/>
<dbReference type="InterPro" id="IPR000878">
    <property type="entry name" value="4pyrrol_Mease"/>
</dbReference>
<dbReference type="RefSeq" id="WP_344431800.1">
    <property type="nucleotide sequence ID" value="NZ_BAAANN010000069.1"/>
</dbReference>
<comment type="pathway">
    <text evidence="1">Cofactor biosynthesis; adenosylcobalamin biosynthesis.</text>
</comment>
<dbReference type="PANTHER" id="PTHR43467:SF1">
    <property type="entry name" value="PRECORRIN-6A SYNTHASE [DEACETYLATING]"/>
    <property type="match status" value="1"/>
</dbReference>
<keyword evidence="8" id="KW-1185">Reference proteome</keyword>
<dbReference type="Pfam" id="PF00590">
    <property type="entry name" value="TP_methylase"/>
    <property type="match status" value="1"/>
</dbReference>
<dbReference type="Gene3D" id="3.30.950.10">
    <property type="entry name" value="Methyltransferase, Cobalt-precorrin-4 Transmethylase, Domain 2"/>
    <property type="match status" value="1"/>
</dbReference>
<evidence type="ECO:0000313" key="8">
    <source>
        <dbReference type="Proteomes" id="UP001501116"/>
    </source>
</evidence>
<gene>
    <name evidence="7" type="primary">cobF</name>
    <name evidence="7" type="ORF">GCM10009754_85310</name>
</gene>
<dbReference type="Proteomes" id="UP001501116">
    <property type="component" value="Unassembled WGS sequence"/>
</dbReference>
<dbReference type="NCBIfam" id="TIGR02434">
    <property type="entry name" value="CobF"/>
    <property type="match status" value="1"/>
</dbReference>
<evidence type="ECO:0000259" key="6">
    <source>
        <dbReference type="Pfam" id="PF00590"/>
    </source>
</evidence>
<comment type="caution">
    <text evidence="7">The sequence shown here is derived from an EMBL/GenBank/DDBJ whole genome shotgun (WGS) entry which is preliminary data.</text>
</comment>
<evidence type="ECO:0000256" key="1">
    <source>
        <dbReference type="ARBA" id="ARBA00004953"/>
    </source>
</evidence>
<dbReference type="InterPro" id="IPR012797">
    <property type="entry name" value="CobF"/>
</dbReference>
<keyword evidence="4" id="KW-0808">Transferase</keyword>
<dbReference type="Gene3D" id="3.40.1010.10">
    <property type="entry name" value="Cobalt-precorrin-4 Transmethylase, Domain 1"/>
    <property type="match status" value="1"/>
</dbReference>
<evidence type="ECO:0000313" key="7">
    <source>
        <dbReference type="EMBL" id="GAA1993101.1"/>
    </source>
</evidence>
<dbReference type="PANTHER" id="PTHR43467">
    <property type="entry name" value="COBALT-PRECORRIN-2 C(20)-METHYLTRANSFERASE"/>
    <property type="match status" value="1"/>
</dbReference>
<dbReference type="EMBL" id="BAAANN010000069">
    <property type="protein sequence ID" value="GAA1993101.1"/>
    <property type="molecule type" value="Genomic_DNA"/>
</dbReference>
<evidence type="ECO:0000256" key="2">
    <source>
        <dbReference type="ARBA" id="ARBA00022573"/>
    </source>
</evidence>
<accession>A0ABN2SV40</accession>
<dbReference type="InterPro" id="IPR014776">
    <property type="entry name" value="4pyrrole_Mease_sub2"/>
</dbReference>
<evidence type="ECO:0000256" key="5">
    <source>
        <dbReference type="ARBA" id="ARBA00022691"/>
    </source>
</evidence>
<keyword evidence="3" id="KW-0489">Methyltransferase</keyword>
<feature type="domain" description="Tetrapyrrole methylase" evidence="6">
    <location>
        <begin position="7"/>
        <end position="226"/>
    </location>
</feature>